<evidence type="ECO:0000256" key="12">
    <source>
        <dbReference type="ARBA" id="ARBA00040080"/>
    </source>
</evidence>
<keyword evidence="8" id="KW-0864">Zinc transport</keyword>
<reference evidence="15 16" key="1">
    <citation type="submission" date="2019-07" db="EMBL/GenBank/DDBJ databases">
        <title>Whole genome shotgun sequence of Acetobacter nitrogenifigens NBRC 105050.</title>
        <authorList>
            <person name="Hosoyama A."/>
            <person name="Uohara A."/>
            <person name="Ohji S."/>
            <person name="Ichikawa N."/>
        </authorList>
    </citation>
    <scope>NUCLEOTIDE SEQUENCE [LARGE SCALE GENOMIC DNA]</scope>
    <source>
        <strain evidence="15 16">NBRC 105050</strain>
    </source>
</reference>
<dbReference type="PANTHER" id="PTHR30477:SF23">
    <property type="entry name" value="HIGH-AFFINITY ZINC UPTAKE SYSTEM MEMBRANE PROTEIN ZNUB"/>
    <property type="match status" value="1"/>
</dbReference>
<dbReference type="RefSeq" id="WP_026399132.1">
    <property type="nucleotide sequence ID" value="NZ_AUBI01000034.1"/>
</dbReference>
<comment type="function">
    <text evidence="1">Involved in the high-affinity zinc uptake transport system.</text>
</comment>
<evidence type="ECO:0000256" key="10">
    <source>
        <dbReference type="ARBA" id="ARBA00023065"/>
    </source>
</evidence>
<keyword evidence="11 14" id="KW-0472">Membrane</keyword>
<feature type="transmembrane region" description="Helical" evidence="14">
    <location>
        <begin position="240"/>
        <end position="259"/>
    </location>
</feature>
<evidence type="ECO:0000256" key="8">
    <source>
        <dbReference type="ARBA" id="ARBA00022906"/>
    </source>
</evidence>
<dbReference type="OrthoDB" id="2375762at2"/>
<dbReference type="SUPFAM" id="SSF81345">
    <property type="entry name" value="ABC transporter involved in vitamin B12 uptake, BtuC"/>
    <property type="match status" value="1"/>
</dbReference>
<comment type="caution">
    <text evidence="15">The sequence shown here is derived from an EMBL/GenBank/DDBJ whole genome shotgun (WGS) entry which is preliminary data.</text>
</comment>
<evidence type="ECO:0000256" key="13">
    <source>
        <dbReference type="RuleBase" id="RU003943"/>
    </source>
</evidence>
<dbReference type="STRING" id="1120919.GCA_000429165_03756"/>
<evidence type="ECO:0000256" key="3">
    <source>
        <dbReference type="ARBA" id="ARBA00008034"/>
    </source>
</evidence>
<protein>
    <recommendedName>
        <fullName evidence="12">High-affinity zinc uptake system membrane protein ZnuB</fullName>
    </recommendedName>
</protein>
<keyword evidence="7" id="KW-0862">Zinc</keyword>
<dbReference type="InterPro" id="IPR001626">
    <property type="entry name" value="ABC_TroCD"/>
</dbReference>
<dbReference type="GO" id="GO:0055085">
    <property type="term" value="P:transmembrane transport"/>
    <property type="evidence" value="ECO:0007669"/>
    <property type="project" value="InterPro"/>
</dbReference>
<keyword evidence="9 14" id="KW-1133">Transmembrane helix</keyword>
<dbReference type="AlphaFoldDB" id="A0A511XF79"/>
<feature type="transmembrane region" description="Helical" evidence="14">
    <location>
        <begin position="212"/>
        <end position="234"/>
    </location>
</feature>
<dbReference type="InterPro" id="IPR037294">
    <property type="entry name" value="ABC_BtuC-like"/>
</dbReference>
<dbReference type="PANTHER" id="PTHR30477">
    <property type="entry name" value="ABC-TRANSPORTER METAL-BINDING PROTEIN"/>
    <property type="match status" value="1"/>
</dbReference>
<evidence type="ECO:0000256" key="11">
    <source>
        <dbReference type="ARBA" id="ARBA00023136"/>
    </source>
</evidence>
<evidence type="ECO:0000256" key="5">
    <source>
        <dbReference type="ARBA" id="ARBA00022475"/>
    </source>
</evidence>
<organism evidence="15 16">
    <name type="scientific">Acetobacter nitrogenifigens DSM 23921 = NBRC 105050</name>
    <dbReference type="NCBI Taxonomy" id="1120919"/>
    <lineage>
        <taxon>Bacteria</taxon>
        <taxon>Pseudomonadati</taxon>
        <taxon>Pseudomonadota</taxon>
        <taxon>Alphaproteobacteria</taxon>
        <taxon>Acetobacterales</taxon>
        <taxon>Acetobacteraceae</taxon>
        <taxon>Acetobacter</taxon>
    </lineage>
</organism>
<feature type="transmembrane region" description="Helical" evidence="14">
    <location>
        <begin position="6"/>
        <end position="28"/>
    </location>
</feature>
<evidence type="ECO:0000256" key="2">
    <source>
        <dbReference type="ARBA" id="ARBA00004651"/>
    </source>
</evidence>
<evidence type="ECO:0000313" key="15">
    <source>
        <dbReference type="EMBL" id="GEN61612.1"/>
    </source>
</evidence>
<feature type="transmembrane region" description="Helical" evidence="14">
    <location>
        <begin position="85"/>
        <end position="106"/>
    </location>
</feature>
<dbReference type="Pfam" id="PF00950">
    <property type="entry name" value="ABC-3"/>
    <property type="match status" value="1"/>
</dbReference>
<keyword evidence="4 13" id="KW-0813">Transport</keyword>
<dbReference type="Proteomes" id="UP000321635">
    <property type="component" value="Unassembled WGS sequence"/>
</dbReference>
<evidence type="ECO:0000256" key="1">
    <source>
        <dbReference type="ARBA" id="ARBA00002313"/>
    </source>
</evidence>
<evidence type="ECO:0000256" key="9">
    <source>
        <dbReference type="ARBA" id="ARBA00022989"/>
    </source>
</evidence>
<feature type="transmembrane region" description="Helical" evidence="14">
    <location>
        <begin position="166"/>
        <end position="183"/>
    </location>
</feature>
<dbReference type="GO" id="GO:0006829">
    <property type="term" value="P:zinc ion transport"/>
    <property type="evidence" value="ECO:0007669"/>
    <property type="project" value="UniProtKB-KW"/>
</dbReference>
<comment type="subcellular location">
    <subcellularLocation>
        <location evidence="2 13">Cell membrane</location>
        <topology evidence="2 13">Multi-pass membrane protein</topology>
    </subcellularLocation>
</comment>
<evidence type="ECO:0000256" key="6">
    <source>
        <dbReference type="ARBA" id="ARBA00022692"/>
    </source>
</evidence>
<keyword evidence="5" id="KW-1003">Cell membrane</keyword>
<keyword evidence="10" id="KW-0406">Ion transport</keyword>
<keyword evidence="16" id="KW-1185">Reference proteome</keyword>
<evidence type="ECO:0000256" key="7">
    <source>
        <dbReference type="ARBA" id="ARBA00022833"/>
    </source>
</evidence>
<evidence type="ECO:0000256" key="4">
    <source>
        <dbReference type="ARBA" id="ARBA00022448"/>
    </source>
</evidence>
<name>A0A511XF79_9PROT</name>
<gene>
    <name evidence="15" type="ORF">ANI02nite_34960</name>
</gene>
<keyword evidence="6 13" id="KW-0812">Transmembrane</keyword>
<accession>A0A511XF79</accession>
<comment type="similarity">
    <text evidence="3 13">Belongs to the ABC-3 integral membrane protein family.</text>
</comment>
<proteinExistence type="inferred from homology"/>
<dbReference type="EMBL" id="BJYF01000051">
    <property type="protein sequence ID" value="GEN61612.1"/>
    <property type="molecule type" value="Genomic_DNA"/>
</dbReference>
<feature type="transmembrane region" description="Helical" evidence="14">
    <location>
        <begin position="126"/>
        <end position="145"/>
    </location>
</feature>
<dbReference type="GO" id="GO:0043190">
    <property type="term" value="C:ATP-binding cassette (ABC) transporter complex"/>
    <property type="evidence" value="ECO:0007669"/>
    <property type="project" value="InterPro"/>
</dbReference>
<evidence type="ECO:0000256" key="14">
    <source>
        <dbReference type="SAM" id="Phobius"/>
    </source>
</evidence>
<evidence type="ECO:0000313" key="16">
    <source>
        <dbReference type="Proteomes" id="UP000321635"/>
    </source>
</evidence>
<dbReference type="GO" id="GO:0010043">
    <property type="term" value="P:response to zinc ion"/>
    <property type="evidence" value="ECO:0007669"/>
    <property type="project" value="TreeGrafter"/>
</dbReference>
<sequence length="273" mass="27684">MLEYDFMRMAFAASGCVAVLAGPVGWFLALRGQSFAGHALSHIGFAGAVGAALLGWPPLVGLLAVAVVSGAGMGALGGRATGRDVAIGMILSLAMGCGALFLHLLTHSAMTATALLFGNVLGVTRGTLASLAVITAFSLAMLAFLSRPLLFASLQPELAEARGVRMALLSVLFLMLVGAATAGCAQVTGVLLVFTLMVGPGATILRVGLSPALALPATAALALAEAWGGLALSWWSNAPASFWIAVLSVVCFLVSGIPARSLRFRREGGVGLH</sequence>
<dbReference type="Gene3D" id="1.10.3470.10">
    <property type="entry name" value="ABC transporter involved in vitamin B12 uptake, BtuC"/>
    <property type="match status" value="1"/>
</dbReference>